<evidence type="ECO:0000313" key="9">
    <source>
        <dbReference type="Proteomes" id="UP000800041"/>
    </source>
</evidence>
<feature type="compositionally biased region" description="Basic residues" evidence="7">
    <location>
        <begin position="161"/>
        <end position="171"/>
    </location>
</feature>
<reference evidence="8" key="1">
    <citation type="journal article" date="2020" name="Stud. Mycol.">
        <title>101 Dothideomycetes genomes: a test case for predicting lifestyles and emergence of pathogens.</title>
        <authorList>
            <person name="Haridas S."/>
            <person name="Albert R."/>
            <person name="Binder M."/>
            <person name="Bloem J."/>
            <person name="Labutti K."/>
            <person name="Salamov A."/>
            <person name="Andreopoulos B."/>
            <person name="Baker S."/>
            <person name="Barry K."/>
            <person name="Bills G."/>
            <person name="Bluhm B."/>
            <person name="Cannon C."/>
            <person name="Castanera R."/>
            <person name="Culley D."/>
            <person name="Daum C."/>
            <person name="Ezra D."/>
            <person name="Gonzalez J."/>
            <person name="Henrissat B."/>
            <person name="Kuo A."/>
            <person name="Liang C."/>
            <person name="Lipzen A."/>
            <person name="Lutzoni F."/>
            <person name="Magnuson J."/>
            <person name="Mondo S."/>
            <person name="Nolan M."/>
            <person name="Ohm R."/>
            <person name="Pangilinan J."/>
            <person name="Park H.-J."/>
            <person name="Ramirez L."/>
            <person name="Alfaro M."/>
            <person name="Sun H."/>
            <person name="Tritt A."/>
            <person name="Yoshinaga Y."/>
            <person name="Zwiers L.-H."/>
            <person name="Turgeon B."/>
            <person name="Goodwin S."/>
            <person name="Spatafora J."/>
            <person name="Crous P."/>
            <person name="Grigoriev I."/>
        </authorList>
    </citation>
    <scope>NUCLEOTIDE SEQUENCE</scope>
    <source>
        <strain evidence="8">CBS 113979</strain>
    </source>
</reference>
<dbReference type="InterPro" id="IPR003195">
    <property type="entry name" value="TFIID_TAF13"/>
</dbReference>
<evidence type="ECO:0000256" key="7">
    <source>
        <dbReference type="SAM" id="MobiDB-lite"/>
    </source>
</evidence>
<evidence type="ECO:0000256" key="3">
    <source>
        <dbReference type="ARBA" id="ARBA00023163"/>
    </source>
</evidence>
<evidence type="ECO:0000256" key="6">
    <source>
        <dbReference type="ARBA" id="ARBA00040136"/>
    </source>
</evidence>
<organism evidence="8 9">
    <name type="scientific">Aulographum hederae CBS 113979</name>
    <dbReference type="NCBI Taxonomy" id="1176131"/>
    <lineage>
        <taxon>Eukaryota</taxon>
        <taxon>Fungi</taxon>
        <taxon>Dikarya</taxon>
        <taxon>Ascomycota</taxon>
        <taxon>Pezizomycotina</taxon>
        <taxon>Dothideomycetes</taxon>
        <taxon>Pleosporomycetidae</taxon>
        <taxon>Aulographales</taxon>
        <taxon>Aulographaceae</taxon>
    </lineage>
</organism>
<evidence type="ECO:0000256" key="4">
    <source>
        <dbReference type="ARBA" id="ARBA00023242"/>
    </source>
</evidence>
<keyword evidence="4" id="KW-0539">Nucleus</keyword>
<dbReference type="GO" id="GO:0051123">
    <property type="term" value="P:RNA polymerase II preinitiation complex assembly"/>
    <property type="evidence" value="ECO:0007669"/>
    <property type="project" value="TreeGrafter"/>
</dbReference>
<protein>
    <recommendedName>
        <fullName evidence="6">Transcription initiation factor TFIID subunit 13</fullName>
    </recommendedName>
</protein>
<evidence type="ECO:0000256" key="2">
    <source>
        <dbReference type="ARBA" id="ARBA00023015"/>
    </source>
</evidence>
<dbReference type="AlphaFoldDB" id="A0A6G1H4H6"/>
<dbReference type="GO" id="GO:0005669">
    <property type="term" value="C:transcription factor TFIID complex"/>
    <property type="evidence" value="ECO:0007669"/>
    <property type="project" value="TreeGrafter"/>
</dbReference>
<dbReference type="Gene3D" id="1.10.20.10">
    <property type="entry name" value="Histone, subunit A"/>
    <property type="match status" value="1"/>
</dbReference>
<keyword evidence="2" id="KW-0805">Transcription regulation</keyword>
<dbReference type="Pfam" id="PF02269">
    <property type="entry name" value="TFIID-18kDa"/>
    <property type="match status" value="1"/>
</dbReference>
<keyword evidence="3" id="KW-0804">Transcription</keyword>
<name>A0A6G1H4H6_9PEZI</name>
<comment type="subcellular location">
    <subcellularLocation>
        <location evidence="1">Nucleus</location>
    </subcellularLocation>
</comment>
<dbReference type="OrthoDB" id="10266074at2759"/>
<feature type="compositionally biased region" description="Basic residues" evidence="7">
    <location>
        <begin position="125"/>
        <end position="134"/>
    </location>
</feature>
<dbReference type="EMBL" id="ML977150">
    <property type="protein sequence ID" value="KAF1988126.1"/>
    <property type="molecule type" value="Genomic_DNA"/>
</dbReference>
<evidence type="ECO:0000256" key="5">
    <source>
        <dbReference type="ARBA" id="ARBA00038392"/>
    </source>
</evidence>
<evidence type="ECO:0000256" key="1">
    <source>
        <dbReference type="ARBA" id="ARBA00004123"/>
    </source>
</evidence>
<dbReference type="Proteomes" id="UP000800041">
    <property type="component" value="Unassembled WGS sequence"/>
</dbReference>
<evidence type="ECO:0000313" key="8">
    <source>
        <dbReference type="EMBL" id="KAF1988126.1"/>
    </source>
</evidence>
<keyword evidence="9" id="KW-1185">Reference proteome</keyword>
<dbReference type="InterPro" id="IPR009072">
    <property type="entry name" value="Histone-fold"/>
</dbReference>
<sequence length="197" mass="22649">MTEPRQRPRKTGSQFPPGELANYLYAFGDPGPPLANTIETLDAIVTDFIIEVCHSAAECATYSRRQKIKVDDFRWALRKDSVKYSRAMELIQKEKVMKEARRAFNTDKEQAETLKAEQREEKAKQRLAAKKRKKGIEEEDEDEDEDDEERENETEQTAQGGKKKRRSKKGRSSGEKQKSTRKSFFDDDSDGDPGPLE</sequence>
<comment type="similarity">
    <text evidence="5">Belongs to the TAF13 family.</text>
</comment>
<dbReference type="PANTHER" id="PTHR11380">
    <property type="entry name" value="TRANSCRIPTION INITIATION FACTOR TFIID/SUPT3-RELATED"/>
    <property type="match status" value="1"/>
</dbReference>
<gene>
    <name evidence="8" type="ORF">K402DRAFT_453285</name>
</gene>
<feature type="compositionally biased region" description="Basic and acidic residues" evidence="7">
    <location>
        <begin position="108"/>
        <end position="124"/>
    </location>
</feature>
<accession>A0A6G1H4H6</accession>
<dbReference type="PANTHER" id="PTHR11380:SF5">
    <property type="entry name" value="TRANSCRIPTION INITIATION FACTOR TFIID SUBUNIT 13"/>
    <property type="match status" value="1"/>
</dbReference>
<dbReference type="SUPFAM" id="SSF47113">
    <property type="entry name" value="Histone-fold"/>
    <property type="match status" value="1"/>
</dbReference>
<dbReference type="GO" id="GO:0046982">
    <property type="term" value="F:protein heterodimerization activity"/>
    <property type="evidence" value="ECO:0007669"/>
    <property type="project" value="InterPro"/>
</dbReference>
<feature type="compositionally biased region" description="Acidic residues" evidence="7">
    <location>
        <begin position="137"/>
        <end position="154"/>
    </location>
</feature>
<feature type="region of interest" description="Disordered" evidence="7">
    <location>
        <begin position="108"/>
        <end position="197"/>
    </location>
</feature>
<proteinExistence type="inferred from homology"/>